<dbReference type="EMBL" id="CT868374">
    <property type="protein sequence ID" value="CAK80633.1"/>
    <property type="molecule type" value="Genomic_DNA"/>
</dbReference>
<proteinExistence type="predicted"/>
<dbReference type="InParanoid" id="A0DC66"/>
<name>A0DC66_PARTE</name>
<dbReference type="Proteomes" id="UP000000600">
    <property type="component" value="Unassembled WGS sequence"/>
</dbReference>
<protein>
    <submittedName>
        <fullName evidence="1">Uncharacterized protein</fullName>
    </submittedName>
</protein>
<dbReference type="RefSeq" id="XP_001448030.1">
    <property type="nucleotide sequence ID" value="XM_001447993.2"/>
</dbReference>
<evidence type="ECO:0000313" key="1">
    <source>
        <dbReference type="EMBL" id="CAK80633.1"/>
    </source>
</evidence>
<dbReference type="HOGENOM" id="CLU_2150735_0_0_1"/>
<accession>A0DC66</accession>
<gene>
    <name evidence="1" type="ORF">GSPATT00015510001</name>
</gene>
<dbReference type="KEGG" id="ptm:GSPATT00015510001"/>
<reference evidence="1 2" key="1">
    <citation type="journal article" date="2006" name="Nature">
        <title>Global trends of whole-genome duplications revealed by the ciliate Paramecium tetraurelia.</title>
        <authorList>
            <consortium name="Genoscope"/>
            <person name="Aury J.-M."/>
            <person name="Jaillon O."/>
            <person name="Duret L."/>
            <person name="Noel B."/>
            <person name="Jubin C."/>
            <person name="Porcel B.M."/>
            <person name="Segurens B."/>
            <person name="Daubin V."/>
            <person name="Anthouard V."/>
            <person name="Aiach N."/>
            <person name="Arnaiz O."/>
            <person name="Billaut A."/>
            <person name="Beisson J."/>
            <person name="Blanc I."/>
            <person name="Bouhouche K."/>
            <person name="Camara F."/>
            <person name="Duharcourt S."/>
            <person name="Guigo R."/>
            <person name="Gogendeau D."/>
            <person name="Katinka M."/>
            <person name="Keller A.-M."/>
            <person name="Kissmehl R."/>
            <person name="Klotz C."/>
            <person name="Koll F."/>
            <person name="Le Moue A."/>
            <person name="Lepere C."/>
            <person name="Malinsky S."/>
            <person name="Nowacki M."/>
            <person name="Nowak J.K."/>
            <person name="Plattner H."/>
            <person name="Poulain J."/>
            <person name="Ruiz F."/>
            <person name="Serrano V."/>
            <person name="Zagulski M."/>
            <person name="Dessen P."/>
            <person name="Betermier M."/>
            <person name="Weissenbach J."/>
            <person name="Scarpelli C."/>
            <person name="Schachter V."/>
            <person name="Sperling L."/>
            <person name="Meyer E."/>
            <person name="Cohen J."/>
            <person name="Wincker P."/>
        </authorList>
    </citation>
    <scope>NUCLEOTIDE SEQUENCE [LARGE SCALE GENOMIC DNA]</scope>
    <source>
        <strain evidence="1 2">Stock d4-2</strain>
    </source>
</reference>
<dbReference type="GeneID" id="5033815"/>
<organism evidence="1 2">
    <name type="scientific">Paramecium tetraurelia</name>
    <dbReference type="NCBI Taxonomy" id="5888"/>
    <lineage>
        <taxon>Eukaryota</taxon>
        <taxon>Sar</taxon>
        <taxon>Alveolata</taxon>
        <taxon>Ciliophora</taxon>
        <taxon>Intramacronucleata</taxon>
        <taxon>Oligohymenophorea</taxon>
        <taxon>Peniculida</taxon>
        <taxon>Parameciidae</taxon>
        <taxon>Paramecium</taxon>
    </lineage>
</organism>
<sequence>MQNVLLSLRNLKLRFVLIYLSGLMLMRKFEKRDKVLAASIQNITEIQQNMQTNQTELRKEYDQNTRMRVFEFALKVIKVQNENFKKIISTELWVFKHLRRIQQQRQQYQKKQ</sequence>
<dbReference type="AlphaFoldDB" id="A0DC66"/>
<keyword evidence="2" id="KW-1185">Reference proteome</keyword>
<evidence type="ECO:0000313" key="2">
    <source>
        <dbReference type="Proteomes" id="UP000000600"/>
    </source>
</evidence>